<reference evidence="1 2" key="1">
    <citation type="submission" date="2020-03" db="EMBL/GenBank/DDBJ databases">
        <title>Genomic Encyclopedia of Type Strains, Phase IV (KMG-IV): sequencing the most valuable type-strain genomes for metagenomic binning, comparative biology and taxonomic classification.</title>
        <authorList>
            <person name="Goeker M."/>
        </authorList>
    </citation>
    <scope>NUCLEOTIDE SEQUENCE [LARGE SCALE GENOMIC DNA]</scope>
    <source>
        <strain evidence="1 2">DSM 101599</strain>
    </source>
</reference>
<dbReference type="Proteomes" id="UP000745859">
    <property type="component" value="Unassembled WGS sequence"/>
</dbReference>
<keyword evidence="2" id="KW-1185">Reference proteome</keyword>
<sequence>MKKTLLLLLLVVIRGYAQEEKSKPINAFYAAGSLEVGNHLGFDVSVNYIYKNKYSFSLGRLGMLYGSDNYPSDKDDTDGLGFEGIDDAGHIYFSIGRIIEIKNSDKFRFNLSMGLARTSGYREYNYTRGEKTNNGYYYNSEFEDYHIYSVILNPKFEFVKFSASGLYISPKVILNKKKSFYGVGLGLMLGRVR</sequence>
<name>A0ABX0U7J0_9FLAO</name>
<protein>
    <recommendedName>
        <fullName evidence="3">Outer membrane protein beta-barrel domain-containing protein</fullName>
    </recommendedName>
</protein>
<dbReference type="EMBL" id="JAASQL010000001">
    <property type="protein sequence ID" value="NIJ43596.1"/>
    <property type="molecule type" value="Genomic_DNA"/>
</dbReference>
<accession>A0ABX0U7J0</accession>
<organism evidence="1 2">
    <name type="scientific">Wenyingzhuangia heitensis</name>
    <dbReference type="NCBI Taxonomy" id="1487859"/>
    <lineage>
        <taxon>Bacteria</taxon>
        <taxon>Pseudomonadati</taxon>
        <taxon>Bacteroidota</taxon>
        <taxon>Flavobacteriia</taxon>
        <taxon>Flavobacteriales</taxon>
        <taxon>Flavobacteriaceae</taxon>
        <taxon>Wenyingzhuangia</taxon>
    </lineage>
</organism>
<gene>
    <name evidence="1" type="ORF">FHR24_000035</name>
</gene>
<comment type="caution">
    <text evidence="1">The sequence shown here is derived from an EMBL/GenBank/DDBJ whole genome shotgun (WGS) entry which is preliminary data.</text>
</comment>
<evidence type="ECO:0000313" key="2">
    <source>
        <dbReference type="Proteomes" id="UP000745859"/>
    </source>
</evidence>
<evidence type="ECO:0008006" key="3">
    <source>
        <dbReference type="Google" id="ProtNLM"/>
    </source>
</evidence>
<dbReference type="RefSeq" id="WP_167182111.1">
    <property type="nucleotide sequence ID" value="NZ_JAASQL010000001.1"/>
</dbReference>
<evidence type="ECO:0000313" key="1">
    <source>
        <dbReference type="EMBL" id="NIJ43596.1"/>
    </source>
</evidence>
<proteinExistence type="predicted"/>